<dbReference type="Pfam" id="PF05721">
    <property type="entry name" value="PhyH"/>
    <property type="match status" value="1"/>
</dbReference>
<dbReference type="EMBL" id="CAEZTY010000047">
    <property type="protein sequence ID" value="CAB4589289.1"/>
    <property type="molecule type" value="Genomic_DNA"/>
</dbReference>
<reference evidence="2" key="1">
    <citation type="submission" date="2020-05" db="EMBL/GenBank/DDBJ databases">
        <authorList>
            <person name="Chiriac C."/>
            <person name="Salcher M."/>
            <person name="Ghai R."/>
            <person name="Kavagutti S V."/>
        </authorList>
    </citation>
    <scope>NUCLEOTIDE SEQUENCE</scope>
</reference>
<dbReference type="GO" id="GO:0016491">
    <property type="term" value="F:oxidoreductase activity"/>
    <property type="evidence" value="ECO:0007669"/>
    <property type="project" value="UniProtKB-ARBA"/>
</dbReference>
<feature type="domain" description="Fe2OG dioxygenase" evidence="1">
    <location>
        <begin position="98"/>
        <end position="252"/>
    </location>
</feature>
<dbReference type="PROSITE" id="PS51471">
    <property type="entry name" value="FE2OG_OXY"/>
    <property type="match status" value="1"/>
</dbReference>
<dbReference type="GO" id="GO:0046872">
    <property type="term" value="F:metal ion binding"/>
    <property type="evidence" value="ECO:0007669"/>
    <property type="project" value="UniProtKB-ARBA"/>
</dbReference>
<protein>
    <submittedName>
        <fullName evidence="2">Unannotated protein</fullName>
    </submittedName>
</protein>
<dbReference type="Gene3D" id="2.60.120.620">
    <property type="entry name" value="q2cbj1_9rhob like domain"/>
    <property type="match status" value="1"/>
</dbReference>
<evidence type="ECO:0000313" key="4">
    <source>
        <dbReference type="EMBL" id="CAB4796758.1"/>
    </source>
</evidence>
<gene>
    <name evidence="2" type="ORF">UFOPK1762_01238</name>
    <name evidence="3" type="ORF">UFOPK1906_01379</name>
    <name evidence="4" type="ORF">UFOPK2969_01225</name>
</gene>
<proteinExistence type="predicted"/>
<dbReference type="InterPro" id="IPR005123">
    <property type="entry name" value="Oxoglu/Fe-dep_dioxygenase_dom"/>
</dbReference>
<accession>A0A6J6FNI8</accession>
<evidence type="ECO:0000313" key="2">
    <source>
        <dbReference type="EMBL" id="CAB4589289.1"/>
    </source>
</evidence>
<dbReference type="EMBL" id="CAFAAD010000095">
    <property type="protein sequence ID" value="CAB4796758.1"/>
    <property type="molecule type" value="Genomic_DNA"/>
</dbReference>
<dbReference type="AlphaFoldDB" id="A0A6J6FNI8"/>
<dbReference type="InterPro" id="IPR008775">
    <property type="entry name" value="Phytyl_CoA_dOase-like"/>
</dbReference>
<sequence length="255" mass="28995">MDQPFFDTIEPGPDAEEHFRQFGWVLTEPLRPEAVAELRNWIDDLMLWPDDGPWLHYREATANGPRLCRTENFVPFHDDLRELLTRSELSDTASILLDETAVLYKEKINYKAPGGAGYSPHQDAPAYRFIETHVSCMLAIDDSRESNGCLEVVSSMHDEILPMDDKGCIRADIVEQLDWIAAPIWAGQALWFHSRTPHRSGPNTSNQPRRAIYPTYNALREGDLRAAYYEQKAAEFAASDGPRVSLIGDFEGRML</sequence>
<dbReference type="SUPFAM" id="SSF51197">
    <property type="entry name" value="Clavaminate synthase-like"/>
    <property type="match status" value="1"/>
</dbReference>
<dbReference type="PANTHER" id="PTHR20883:SF48">
    <property type="entry name" value="ECTOINE DIOXYGENASE"/>
    <property type="match status" value="1"/>
</dbReference>
<evidence type="ECO:0000259" key="1">
    <source>
        <dbReference type="PROSITE" id="PS51471"/>
    </source>
</evidence>
<evidence type="ECO:0000313" key="3">
    <source>
        <dbReference type="EMBL" id="CAB4629867.1"/>
    </source>
</evidence>
<name>A0A6J6FNI8_9ZZZZ</name>
<dbReference type="EMBL" id="CAEZVC010000096">
    <property type="protein sequence ID" value="CAB4629867.1"/>
    <property type="molecule type" value="Genomic_DNA"/>
</dbReference>
<dbReference type="PANTHER" id="PTHR20883">
    <property type="entry name" value="PHYTANOYL-COA DIOXYGENASE DOMAIN CONTAINING 1"/>
    <property type="match status" value="1"/>
</dbReference>
<organism evidence="2">
    <name type="scientific">freshwater metagenome</name>
    <dbReference type="NCBI Taxonomy" id="449393"/>
    <lineage>
        <taxon>unclassified sequences</taxon>
        <taxon>metagenomes</taxon>
        <taxon>ecological metagenomes</taxon>
    </lineage>
</organism>